<keyword evidence="6 8" id="KW-0275">Fatty acid biosynthesis</keyword>
<evidence type="ECO:0000256" key="7">
    <source>
        <dbReference type="ARBA" id="ARBA00023267"/>
    </source>
</evidence>
<dbReference type="InterPro" id="IPR050709">
    <property type="entry name" value="Biotin_Carboxyl_Carrier/Decarb"/>
</dbReference>
<proteinExistence type="predicted"/>
<keyword evidence="8 10" id="KW-0934">Plastid</keyword>
<geneLocation type="plastid" evidence="10"/>
<organism evidence="10">
    <name type="scientific">Apophlaea sinclairii</name>
    <dbReference type="NCBI Taxonomy" id="212746"/>
    <lineage>
        <taxon>Eukaryota</taxon>
        <taxon>Rhodophyta</taxon>
        <taxon>Florideophyceae</taxon>
        <taxon>Hildenbrandiophycidae</taxon>
        <taxon>Hildenbrandiales</taxon>
        <taxon>Hildenbrandiaceae</taxon>
        <taxon>Apophlaea</taxon>
    </lineage>
</organism>
<accession>A0A1C9CBD1</accession>
<comment type="pathway">
    <text evidence="1 8">Lipid metabolism; fatty acid biosynthesis.</text>
</comment>
<evidence type="ECO:0000256" key="2">
    <source>
        <dbReference type="ARBA" id="ARBA00017562"/>
    </source>
</evidence>
<dbReference type="Gene3D" id="2.40.50.100">
    <property type="match status" value="1"/>
</dbReference>
<dbReference type="SUPFAM" id="SSF51230">
    <property type="entry name" value="Single hybrid motif"/>
    <property type="match status" value="1"/>
</dbReference>
<evidence type="ECO:0000256" key="1">
    <source>
        <dbReference type="ARBA" id="ARBA00005194"/>
    </source>
</evidence>
<dbReference type="Pfam" id="PF00364">
    <property type="entry name" value="Biotin_lipoyl"/>
    <property type="match status" value="1"/>
</dbReference>
<evidence type="ECO:0000256" key="3">
    <source>
        <dbReference type="ARBA" id="ARBA00022516"/>
    </source>
</evidence>
<feature type="domain" description="Lipoyl-binding" evidence="9">
    <location>
        <begin position="85"/>
        <end position="161"/>
    </location>
</feature>
<evidence type="ECO:0000256" key="4">
    <source>
        <dbReference type="ARBA" id="ARBA00022832"/>
    </source>
</evidence>
<dbReference type="InterPro" id="IPR001249">
    <property type="entry name" value="AcCoA_biotinCC"/>
</dbReference>
<dbReference type="CDD" id="cd06850">
    <property type="entry name" value="biotinyl_domain"/>
    <property type="match status" value="1"/>
</dbReference>
<dbReference type="AlphaFoldDB" id="A0A1C9CBD1"/>
<evidence type="ECO:0000256" key="8">
    <source>
        <dbReference type="RuleBase" id="RU364072"/>
    </source>
</evidence>
<reference evidence="10" key="1">
    <citation type="journal article" date="2016" name="BMC Biol.">
        <title>Parallel evolution of highly conserved plastid genome architecture in red seaweeds and seed plants.</title>
        <authorList>
            <person name="Lee J."/>
            <person name="Cho C.H."/>
            <person name="Park S.I."/>
            <person name="Choi J.W."/>
            <person name="Song H.S."/>
            <person name="West J.A."/>
            <person name="Bhattacharya D."/>
            <person name="Yoon H.S."/>
        </authorList>
    </citation>
    <scope>NUCLEOTIDE SEQUENCE</scope>
</reference>
<keyword evidence="3 8" id="KW-0444">Lipid biosynthesis</keyword>
<dbReference type="InterPro" id="IPR001882">
    <property type="entry name" value="Biotin_BS"/>
</dbReference>
<dbReference type="InterPro" id="IPR000089">
    <property type="entry name" value="Biotin_lipoyl"/>
</dbReference>
<gene>
    <name evidence="10" type="primary">accB</name>
    <name evidence="10" type="ORF">Apop_008</name>
</gene>
<dbReference type="PANTHER" id="PTHR45266">
    <property type="entry name" value="OXALOACETATE DECARBOXYLASE ALPHA CHAIN"/>
    <property type="match status" value="1"/>
</dbReference>
<dbReference type="InterPro" id="IPR011053">
    <property type="entry name" value="Single_hybrid_motif"/>
</dbReference>
<dbReference type="RefSeq" id="YP_009296558.1">
    <property type="nucleotide sequence ID" value="NC_031172.1"/>
</dbReference>
<dbReference type="GO" id="GO:0009507">
    <property type="term" value="C:chloroplast"/>
    <property type="evidence" value="ECO:0007669"/>
    <property type="project" value="UniProtKB-SubCell"/>
</dbReference>
<comment type="subcellular location">
    <subcellularLocation>
        <location evidence="8">Plastid</location>
        <location evidence="8">Chloroplast</location>
    </subcellularLocation>
</comment>
<dbReference type="PANTHER" id="PTHR45266:SF3">
    <property type="entry name" value="OXALOACETATE DECARBOXYLASE ALPHA CHAIN"/>
    <property type="match status" value="1"/>
</dbReference>
<dbReference type="PROSITE" id="PS00188">
    <property type="entry name" value="BIOTIN"/>
    <property type="match status" value="1"/>
</dbReference>
<dbReference type="UniPathway" id="UPA00094"/>
<keyword evidence="5 8" id="KW-0443">Lipid metabolism</keyword>
<dbReference type="PROSITE" id="PS50968">
    <property type="entry name" value="BIOTINYL_LIPOYL"/>
    <property type="match status" value="1"/>
</dbReference>
<evidence type="ECO:0000256" key="5">
    <source>
        <dbReference type="ARBA" id="ARBA00023098"/>
    </source>
</evidence>
<name>A0A1C9CBD1_9FLOR</name>
<dbReference type="GO" id="GO:0003989">
    <property type="term" value="F:acetyl-CoA carboxylase activity"/>
    <property type="evidence" value="ECO:0007669"/>
    <property type="project" value="InterPro"/>
</dbReference>
<comment type="function">
    <text evidence="8">This protein is a component of the acetyl coenzyme A carboxylase complex; first, biotin carboxylase catalyzes the carboxylation of the carrier protein and then the transcarboxylase transfers the carboxyl group to form malonyl-CoA.</text>
</comment>
<dbReference type="GO" id="GO:0006633">
    <property type="term" value="P:fatty acid biosynthetic process"/>
    <property type="evidence" value="ECO:0007669"/>
    <property type="project" value="UniProtKB-UniPathway"/>
</dbReference>
<protein>
    <recommendedName>
        <fullName evidence="2 8">Biotin carboxyl carrier protein of acetyl-CoA carboxylase</fullName>
    </recommendedName>
</protein>
<dbReference type="EMBL" id="KX284716">
    <property type="protein sequence ID" value="AOM65698.1"/>
    <property type="molecule type" value="Genomic_DNA"/>
</dbReference>
<evidence type="ECO:0000256" key="6">
    <source>
        <dbReference type="ARBA" id="ARBA00023160"/>
    </source>
</evidence>
<evidence type="ECO:0000259" key="9">
    <source>
        <dbReference type="PROSITE" id="PS50968"/>
    </source>
</evidence>
<sequence length="166" mass="18985">MKLTVQKLKYLLEDIQNCSIKQIKVIDNNFELLIKTLTLQSLTLNTTVNHRNNFHKYPISTEVKYNDIDFSNNSNKTRRRPTTNTLTIVSPMVGTFYRAASPEEPPFIKVLDKVHFNQIVCIIEAMKLMNEVEAELSGQVIDILVEDGEFVDCGQPLMIVKPTTIL</sequence>
<keyword evidence="4 8" id="KW-0276">Fatty acid metabolism</keyword>
<dbReference type="NCBIfam" id="TIGR00531">
    <property type="entry name" value="BCCP"/>
    <property type="match status" value="1"/>
</dbReference>
<dbReference type="GeneID" id="29072934"/>
<keyword evidence="7 8" id="KW-0092">Biotin</keyword>
<dbReference type="GO" id="GO:0009317">
    <property type="term" value="C:acetyl-CoA carboxylase complex"/>
    <property type="evidence" value="ECO:0007669"/>
    <property type="project" value="InterPro"/>
</dbReference>
<dbReference type="PRINTS" id="PR01071">
    <property type="entry name" value="ACOABIOTINCC"/>
</dbReference>
<keyword evidence="8" id="KW-0150">Chloroplast</keyword>
<evidence type="ECO:0000313" key="10">
    <source>
        <dbReference type="EMBL" id="AOM65698.1"/>
    </source>
</evidence>